<feature type="compositionally biased region" description="Basic residues" evidence="1">
    <location>
        <begin position="1"/>
        <end position="12"/>
    </location>
</feature>
<dbReference type="Proteomes" id="UP000076871">
    <property type="component" value="Unassembled WGS sequence"/>
</dbReference>
<evidence type="ECO:0000256" key="1">
    <source>
        <dbReference type="SAM" id="MobiDB-lite"/>
    </source>
</evidence>
<keyword evidence="3" id="KW-1185">Reference proteome</keyword>
<proteinExistence type="predicted"/>
<gene>
    <name evidence="2" type="ORF">LAESUDRAFT_659080</name>
</gene>
<sequence>RENRKRGRKHKKPKEELSQAGHQEVVAREADYETQAVPSWIVSAPAQSEVGRDAPFRCADSEVKAYFRTVDMQICEWQEQSGAM</sequence>
<dbReference type="GeneID" id="63821815"/>
<feature type="non-terminal residue" evidence="2">
    <location>
        <position position="1"/>
    </location>
</feature>
<organism evidence="2 3">
    <name type="scientific">Laetiporus sulphureus 93-53</name>
    <dbReference type="NCBI Taxonomy" id="1314785"/>
    <lineage>
        <taxon>Eukaryota</taxon>
        <taxon>Fungi</taxon>
        <taxon>Dikarya</taxon>
        <taxon>Basidiomycota</taxon>
        <taxon>Agaricomycotina</taxon>
        <taxon>Agaricomycetes</taxon>
        <taxon>Polyporales</taxon>
        <taxon>Laetiporus</taxon>
    </lineage>
</organism>
<reference evidence="2 3" key="1">
    <citation type="journal article" date="2016" name="Mol. Biol. Evol.">
        <title>Comparative Genomics of Early-Diverging Mushroom-Forming Fungi Provides Insights into the Origins of Lignocellulose Decay Capabilities.</title>
        <authorList>
            <person name="Nagy L.G."/>
            <person name="Riley R."/>
            <person name="Tritt A."/>
            <person name="Adam C."/>
            <person name="Daum C."/>
            <person name="Floudas D."/>
            <person name="Sun H."/>
            <person name="Yadav J.S."/>
            <person name="Pangilinan J."/>
            <person name="Larsson K.H."/>
            <person name="Matsuura K."/>
            <person name="Barry K."/>
            <person name="Labutti K."/>
            <person name="Kuo R."/>
            <person name="Ohm R.A."/>
            <person name="Bhattacharya S.S."/>
            <person name="Shirouzu T."/>
            <person name="Yoshinaga Y."/>
            <person name="Martin F.M."/>
            <person name="Grigoriev I.V."/>
            <person name="Hibbett D.S."/>
        </authorList>
    </citation>
    <scope>NUCLEOTIDE SEQUENCE [LARGE SCALE GENOMIC DNA]</scope>
    <source>
        <strain evidence="2 3">93-53</strain>
    </source>
</reference>
<dbReference type="RefSeq" id="XP_040761587.1">
    <property type="nucleotide sequence ID" value="XM_040904785.1"/>
</dbReference>
<dbReference type="AlphaFoldDB" id="A0A165CZV4"/>
<evidence type="ECO:0000313" key="3">
    <source>
        <dbReference type="Proteomes" id="UP000076871"/>
    </source>
</evidence>
<dbReference type="OrthoDB" id="392571at2759"/>
<name>A0A165CZV4_9APHY</name>
<accession>A0A165CZV4</accession>
<feature type="region of interest" description="Disordered" evidence="1">
    <location>
        <begin position="1"/>
        <end position="24"/>
    </location>
</feature>
<dbReference type="InParanoid" id="A0A165CZV4"/>
<protein>
    <submittedName>
        <fullName evidence="2">Uncharacterized protein</fullName>
    </submittedName>
</protein>
<dbReference type="STRING" id="1314785.A0A165CZV4"/>
<dbReference type="EMBL" id="KV427641">
    <property type="protein sequence ID" value="KZT03847.1"/>
    <property type="molecule type" value="Genomic_DNA"/>
</dbReference>
<evidence type="ECO:0000313" key="2">
    <source>
        <dbReference type="EMBL" id="KZT03847.1"/>
    </source>
</evidence>